<organism evidence="2 3">
    <name type="scientific">Nostoc flagelliforme FACHB-838</name>
    <dbReference type="NCBI Taxonomy" id="2692904"/>
    <lineage>
        <taxon>Bacteria</taxon>
        <taxon>Bacillati</taxon>
        <taxon>Cyanobacteriota</taxon>
        <taxon>Cyanophyceae</taxon>
        <taxon>Nostocales</taxon>
        <taxon>Nostocaceae</taxon>
        <taxon>Nostoc</taxon>
    </lineage>
</organism>
<sequence>MTVYTSFYRGEIRGEAVSISLYPPKNWKGKHLPLFAPTPELLKWWKASAQDAEAEFEYERRFQGILQERQQLIELWVQRQLAGADITLLCSLENRGFLPQAYRWAGGDRAIAAGIVGR</sequence>
<dbReference type="Proteomes" id="UP000623440">
    <property type="component" value="Unassembled WGS sequence"/>
</dbReference>
<comment type="caution">
    <text evidence="2">The sequence shown here is derived from an EMBL/GenBank/DDBJ whole genome shotgun (WGS) entry which is preliminary data.</text>
</comment>
<evidence type="ECO:0000259" key="1">
    <source>
        <dbReference type="Pfam" id="PF22751"/>
    </source>
</evidence>
<dbReference type="RefSeq" id="WP_190945985.1">
    <property type="nucleotide sequence ID" value="NZ_JACJSI010000237.1"/>
</dbReference>
<evidence type="ECO:0000313" key="3">
    <source>
        <dbReference type="Proteomes" id="UP000623440"/>
    </source>
</evidence>
<dbReference type="EMBL" id="JACJSI010000237">
    <property type="protein sequence ID" value="MBD2535129.1"/>
    <property type="molecule type" value="Genomic_DNA"/>
</dbReference>
<dbReference type="Pfam" id="PF22751">
    <property type="entry name" value="DUF488-N3a"/>
    <property type="match status" value="1"/>
</dbReference>
<name>A0ABR8E0N0_9NOSO</name>
<keyword evidence="3" id="KW-1185">Reference proteome</keyword>
<protein>
    <recommendedName>
        <fullName evidence="1">DUF488 domain-containing protein</fullName>
    </recommendedName>
</protein>
<gene>
    <name evidence="2" type="ORF">H6G97_39255</name>
</gene>
<dbReference type="InterPro" id="IPR054495">
    <property type="entry name" value="DUF488-N3a"/>
</dbReference>
<proteinExistence type="predicted"/>
<reference evidence="2 3" key="1">
    <citation type="journal article" date="2020" name="ISME J.">
        <title>Comparative genomics reveals insights into cyanobacterial evolution and habitat adaptation.</title>
        <authorList>
            <person name="Chen M.Y."/>
            <person name="Teng W.K."/>
            <person name="Zhao L."/>
            <person name="Hu C.X."/>
            <person name="Zhou Y.K."/>
            <person name="Han B.P."/>
            <person name="Song L.R."/>
            <person name="Shu W.S."/>
        </authorList>
    </citation>
    <scope>NUCLEOTIDE SEQUENCE [LARGE SCALE GENOMIC DNA]</scope>
    <source>
        <strain evidence="2 3">FACHB-838</strain>
    </source>
</reference>
<evidence type="ECO:0000313" key="2">
    <source>
        <dbReference type="EMBL" id="MBD2535129.1"/>
    </source>
</evidence>
<feature type="domain" description="DUF488" evidence="1">
    <location>
        <begin position="25"/>
        <end position="94"/>
    </location>
</feature>
<accession>A0ABR8E0N0</accession>